<feature type="domain" description="C2H2-type" evidence="2">
    <location>
        <begin position="2"/>
        <end position="29"/>
    </location>
</feature>
<name>A0AAN8ZRQ3_HALRR</name>
<dbReference type="SMART" id="SM00355">
    <property type="entry name" value="ZnF_C2H2"/>
    <property type="match status" value="1"/>
</dbReference>
<dbReference type="SUPFAM" id="SSF57667">
    <property type="entry name" value="beta-beta-alpha zinc fingers"/>
    <property type="match status" value="1"/>
</dbReference>
<evidence type="ECO:0000259" key="2">
    <source>
        <dbReference type="PROSITE" id="PS50157"/>
    </source>
</evidence>
<gene>
    <name evidence="3" type="ORF">SK128_024440</name>
</gene>
<feature type="non-terminal residue" evidence="3">
    <location>
        <position position="137"/>
    </location>
</feature>
<protein>
    <recommendedName>
        <fullName evidence="2">C2H2-type domain-containing protein</fullName>
    </recommendedName>
</protein>
<comment type="caution">
    <text evidence="3">The sequence shown here is derived from an EMBL/GenBank/DDBJ whole genome shotgun (WGS) entry which is preliminary data.</text>
</comment>
<dbReference type="EMBL" id="JAXCGZ010019901">
    <property type="protein sequence ID" value="KAK7065781.1"/>
    <property type="molecule type" value="Genomic_DNA"/>
</dbReference>
<evidence type="ECO:0000313" key="3">
    <source>
        <dbReference type="EMBL" id="KAK7065781.1"/>
    </source>
</evidence>
<dbReference type="Pfam" id="PF00096">
    <property type="entry name" value="zf-C2H2"/>
    <property type="match status" value="1"/>
</dbReference>
<organism evidence="3 4">
    <name type="scientific">Halocaridina rubra</name>
    <name type="common">Hawaiian red shrimp</name>
    <dbReference type="NCBI Taxonomy" id="373956"/>
    <lineage>
        <taxon>Eukaryota</taxon>
        <taxon>Metazoa</taxon>
        <taxon>Ecdysozoa</taxon>
        <taxon>Arthropoda</taxon>
        <taxon>Crustacea</taxon>
        <taxon>Multicrustacea</taxon>
        <taxon>Malacostraca</taxon>
        <taxon>Eumalacostraca</taxon>
        <taxon>Eucarida</taxon>
        <taxon>Decapoda</taxon>
        <taxon>Pleocyemata</taxon>
        <taxon>Caridea</taxon>
        <taxon>Atyoidea</taxon>
        <taxon>Atyidae</taxon>
        <taxon>Halocaridina</taxon>
    </lineage>
</organism>
<accession>A0AAN8ZRQ3</accession>
<dbReference type="AlphaFoldDB" id="A0AAN8ZRQ3"/>
<keyword evidence="1" id="KW-0479">Metal-binding</keyword>
<keyword evidence="1" id="KW-0862">Zinc</keyword>
<dbReference type="Gene3D" id="3.30.160.60">
    <property type="entry name" value="Classic Zinc Finger"/>
    <property type="match status" value="1"/>
</dbReference>
<keyword evidence="1" id="KW-0863">Zinc-finger</keyword>
<proteinExistence type="predicted"/>
<dbReference type="InterPro" id="IPR036236">
    <property type="entry name" value="Znf_C2H2_sf"/>
</dbReference>
<keyword evidence="4" id="KW-1185">Reference proteome</keyword>
<dbReference type="GO" id="GO:0008270">
    <property type="term" value="F:zinc ion binding"/>
    <property type="evidence" value="ECO:0007669"/>
    <property type="project" value="UniProtKB-KW"/>
</dbReference>
<reference evidence="3 4" key="1">
    <citation type="submission" date="2023-11" db="EMBL/GenBank/DDBJ databases">
        <title>Halocaridina rubra genome assembly.</title>
        <authorList>
            <person name="Smith C."/>
        </authorList>
    </citation>
    <scope>NUCLEOTIDE SEQUENCE [LARGE SCALE GENOMIC DNA]</scope>
    <source>
        <strain evidence="3">EP-1</strain>
        <tissue evidence="3">Whole</tissue>
    </source>
</reference>
<evidence type="ECO:0000256" key="1">
    <source>
        <dbReference type="PROSITE-ProRule" id="PRU00042"/>
    </source>
</evidence>
<dbReference type="PROSITE" id="PS00028">
    <property type="entry name" value="ZINC_FINGER_C2H2_1"/>
    <property type="match status" value="1"/>
</dbReference>
<dbReference type="InterPro" id="IPR013087">
    <property type="entry name" value="Znf_C2H2_type"/>
</dbReference>
<dbReference type="Proteomes" id="UP001381693">
    <property type="component" value="Unassembled WGS sequence"/>
</dbReference>
<dbReference type="PROSITE" id="PS50157">
    <property type="entry name" value="ZINC_FINGER_C2H2_2"/>
    <property type="match status" value="1"/>
</dbReference>
<sequence>MFKCPICNKEFIYESFLKSHMTRHTGLEKNKGDIGDEDVYECAVERNDDEGVTLGQLQSLSVNDLSHFIQEGDEDGREHVDGLVEDIAIDIKEEIIEENPFDEMEDVTPEGYQLYDESYLEKEGRNYEEAFQLCISD</sequence>
<evidence type="ECO:0000313" key="4">
    <source>
        <dbReference type="Proteomes" id="UP001381693"/>
    </source>
</evidence>